<keyword evidence="2" id="KW-1133">Transmembrane helix</keyword>
<keyword evidence="2" id="KW-0472">Membrane</keyword>
<feature type="transmembrane region" description="Helical" evidence="2">
    <location>
        <begin position="15"/>
        <end position="32"/>
    </location>
</feature>
<dbReference type="AlphaFoldDB" id="A0A0C2WPX8"/>
<evidence type="ECO:0000313" key="3">
    <source>
        <dbReference type="EMBL" id="KIL63712.1"/>
    </source>
</evidence>
<organism evidence="3 4">
    <name type="scientific">Amanita muscaria (strain Koide BX008)</name>
    <dbReference type="NCBI Taxonomy" id="946122"/>
    <lineage>
        <taxon>Eukaryota</taxon>
        <taxon>Fungi</taxon>
        <taxon>Dikarya</taxon>
        <taxon>Basidiomycota</taxon>
        <taxon>Agaricomycotina</taxon>
        <taxon>Agaricomycetes</taxon>
        <taxon>Agaricomycetidae</taxon>
        <taxon>Agaricales</taxon>
        <taxon>Pluteineae</taxon>
        <taxon>Amanitaceae</taxon>
        <taxon>Amanita</taxon>
    </lineage>
</organism>
<feature type="compositionally biased region" description="Low complexity" evidence="1">
    <location>
        <begin position="118"/>
        <end position="145"/>
    </location>
</feature>
<keyword evidence="2" id="KW-0812">Transmembrane</keyword>
<evidence type="ECO:0000256" key="1">
    <source>
        <dbReference type="SAM" id="MobiDB-lite"/>
    </source>
</evidence>
<accession>A0A0C2WPX8</accession>
<evidence type="ECO:0000313" key="4">
    <source>
        <dbReference type="Proteomes" id="UP000054549"/>
    </source>
</evidence>
<feature type="compositionally biased region" description="Polar residues" evidence="1">
    <location>
        <begin position="146"/>
        <end position="158"/>
    </location>
</feature>
<keyword evidence="4" id="KW-1185">Reference proteome</keyword>
<dbReference type="HOGENOM" id="CLU_1554858_0_0_1"/>
<dbReference type="EMBL" id="KN818256">
    <property type="protein sequence ID" value="KIL63712.1"/>
    <property type="molecule type" value="Genomic_DNA"/>
</dbReference>
<sequence length="172" mass="18009">MHDGILDLLRSVDSLHLALVAVTTIVVTFLLLSRGGNATATQFHGAHGDHIGGNAPLPNTGVNKGEINNKVDNSGQNKVDTKHGNTNIGDGQDMSDHSIKFGNDANFSGASAIALGANSKATHNSNNKTTNNTTNNRGRNNYNMTVGTQYGNTNQGDGQHNGGGTYNFNGKH</sequence>
<evidence type="ECO:0000256" key="2">
    <source>
        <dbReference type="SAM" id="Phobius"/>
    </source>
</evidence>
<name>A0A0C2WPX8_AMAMK</name>
<proteinExistence type="predicted"/>
<protein>
    <submittedName>
        <fullName evidence="3">Uncharacterized protein</fullName>
    </submittedName>
</protein>
<dbReference type="Proteomes" id="UP000054549">
    <property type="component" value="Unassembled WGS sequence"/>
</dbReference>
<feature type="region of interest" description="Disordered" evidence="1">
    <location>
        <begin position="118"/>
        <end position="172"/>
    </location>
</feature>
<reference evidence="3 4" key="1">
    <citation type="submission" date="2014-04" db="EMBL/GenBank/DDBJ databases">
        <title>Evolutionary Origins and Diversification of the Mycorrhizal Mutualists.</title>
        <authorList>
            <consortium name="DOE Joint Genome Institute"/>
            <consortium name="Mycorrhizal Genomics Consortium"/>
            <person name="Kohler A."/>
            <person name="Kuo A."/>
            <person name="Nagy L.G."/>
            <person name="Floudas D."/>
            <person name="Copeland A."/>
            <person name="Barry K.W."/>
            <person name="Cichocki N."/>
            <person name="Veneault-Fourrey C."/>
            <person name="LaButti K."/>
            <person name="Lindquist E.A."/>
            <person name="Lipzen A."/>
            <person name="Lundell T."/>
            <person name="Morin E."/>
            <person name="Murat C."/>
            <person name="Riley R."/>
            <person name="Ohm R."/>
            <person name="Sun H."/>
            <person name="Tunlid A."/>
            <person name="Henrissat B."/>
            <person name="Grigoriev I.V."/>
            <person name="Hibbett D.S."/>
            <person name="Martin F."/>
        </authorList>
    </citation>
    <scope>NUCLEOTIDE SEQUENCE [LARGE SCALE GENOMIC DNA]</scope>
    <source>
        <strain evidence="3 4">Koide BX008</strain>
    </source>
</reference>
<dbReference type="InParanoid" id="A0A0C2WPX8"/>
<gene>
    <name evidence="3" type="ORF">M378DRAFT_24933</name>
</gene>